<evidence type="ECO:0000256" key="1">
    <source>
        <dbReference type="SAM" id="Phobius"/>
    </source>
</evidence>
<feature type="transmembrane region" description="Helical" evidence="1">
    <location>
        <begin position="33"/>
        <end position="52"/>
    </location>
</feature>
<comment type="caution">
    <text evidence="2">The sequence shown here is derived from an EMBL/GenBank/DDBJ whole genome shotgun (WGS) entry which is preliminary data.</text>
</comment>
<dbReference type="RefSeq" id="WP_076725525.1">
    <property type="nucleotide sequence ID" value="NZ_MSCW01000009.1"/>
</dbReference>
<evidence type="ECO:0000313" key="3">
    <source>
        <dbReference type="Proteomes" id="UP000189339"/>
    </source>
</evidence>
<reference evidence="2 3" key="1">
    <citation type="submission" date="2016-12" db="EMBL/GenBank/DDBJ databases">
        <title>Marinobacter lutaoensis whole genome sequencing.</title>
        <authorList>
            <person name="Verma A."/>
            <person name="Krishnamurthi S."/>
        </authorList>
    </citation>
    <scope>NUCLEOTIDE SEQUENCE [LARGE SCALE GENOMIC DNA]</scope>
    <source>
        <strain evidence="2 3">T5054</strain>
    </source>
</reference>
<keyword evidence="1" id="KW-0472">Membrane</keyword>
<keyword evidence="3" id="KW-1185">Reference proteome</keyword>
<keyword evidence="1" id="KW-1133">Transmembrane helix</keyword>
<proteinExistence type="predicted"/>
<sequence length="84" mass="9317">MIKPDDSGVSIICGSLLFIAALAWVRIDDAAPLWFLLLLACGGTFLVTYPLFTRNLIVKGLIEQGEDPQAVKQRWKINLGFIQI</sequence>
<keyword evidence="1" id="KW-0812">Transmembrane</keyword>
<accession>A0A1V2DPN1</accession>
<evidence type="ECO:0000313" key="2">
    <source>
        <dbReference type="EMBL" id="ONF42582.1"/>
    </source>
</evidence>
<dbReference type="Proteomes" id="UP000189339">
    <property type="component" value="Unassembled WGS sequence"/>
</dbReference>
<feature type="transmembrane region" description="Helical" evidence="1">
    <location>
        <begin position="7"/>
        <end position="27"/>
    </location>
</feature>
<dbReference type="STRING" id="135739.BTO32_15355"/>
<organism evidence="2 3">
    <name type="scientific">Marinobacter lutaoensis</name>
    <dbReference type="NCBI Taxonomy" id="135739"/>
    <lineage>
        <taxon>Bacteria</taxon>
        <taxon>Pseudomonadati</taxon>
        <taxon>Pseudomonadota</taxon>
        <taxon>Gammaproteobacteria</taxon>
        <taxon>Pseudomonadales</taxon>
        <taxon>Marinobacteraceae</taxon>
        <taxon>Marinobacter</taxon>
    </lineage>
</organism>
<dbReference type="EMBL" id="MSCW01000009">
    <property type="protein sequence ID" value="ONF42582.1"/>
    <property type="molecule type" value="Genomic_DNA"/>
</dbReference>
<name>A0A1V2DPN1_9GAMM</name>
<dbReference type="AlphaFoldDB" id="A0A1V2DPN1"/>
<protein>
    <submittedName>
        <fullName evidence="2">Uncharacterized protein</fullName>
    </submittedName>
</protein>
<gene>
    <name evidence="2" type="ORF">BTO32_15355</name>
</gene>